<organism evidence="2 3">
    <name type="scientific">Paractinoplanes hotanensis</name>
    <dbReference type="NCBI Taxonomy" id="2906497"/>
    <lineage>
        <taxon>Bacteria</taxon>
        <taxon>Bacillati</taxon>
        <taxon>Actinomycetota</taxon>
        <taxon>Actinomycetes</taxon>
        <taxon>Micromonosporales</taxon>
        <taxon>Micromonosporaceae</taxon>
        <taxon>Paractinoplanes</taxon>
    </lineage>
</organism>
<dbReference type="PROSITE" id="PS51257">
    <property type="entry name" value="PROKAR_LIPOPROTEIN"/>
    <property type="match status" value="1"/>
</dbReference>
<name>A0ABT0YF10_9ACTN</name>
<evidence type="ECO:0000256" key="1">
    <source>
        <dbReference type="SAM" id="SignalP"/>
    </source>
</evidence>
<reference evidence="2 3" key="1">
    <citation type="submission" date="2022-06" db="EMBL/GenBank/DDBJ databases">
        <title>Actinoplanes abujensis sp. nov., isolated from Nigerian arid soil.</title>
        <authorList>
            <person name="Ding P."/>
        </authorList>
    </citation>
    <scope>NUCLEOTIDE SEQUENCE [LARGE SCALE GENOMIC DNA]</scope>
    <source>
        <strain evidence="3">TRM88002</strain>
    </source>
</reference>
<proteinExistence type="predicted"/>
<feature type="signal peptide" evidence="1">
    <location>
        <begin position="1"/>
        <end position="22"/>
    </location>
</feature>
<accession>A0ABT0YF10</accession>
<evidence type="ECO:0000313" key="3">
    <source>
        <dbReference type="Proteomes" id="UP001523216"/>
    </source>
</evidence>
<evidence type="ECO:0008006" key="4">
    <source>
        <dbReference type="Google" id="ProtNLM"/>
    </source>
</evidence>
<dbReference type="RefSeq" id="WP_251804370.1">
    <property type="nucleotide sequence ID" value="NZ_JAMQOL010000080.1"/>
</dbReference>
<feature type="chain" id="PRO_5047254064" description="Lipoprotein" evidence="1">
    <location>
        <begin position="23"/>
        <end position="308"/>
    </location>
</feature>
<protein>
    <recommendedName>
        <fullName evidence="4">Lipoprotein</fullName>
    </recommendedName>
</protein>
<sequence>MGRRLWWVAAVAMLAGCASVPAPEPVGQEPTRRAGNLQRLRERARVVLANYDRAAGDAQLVVLWGQEATVAGTLEPRNEHLKTAVDAGRLEAAGELPATPREQGEAVWTGGRRLSLPLLSAPEALRLLAVDDDCPECVRHPVTGARLTTMRVSTTRGPAAVPAWEFSLEGTKMRVLRMALDSGPPVKVDPPAGGPDDLPDGAVAESARVDGKRLTVALIGAREGAGEPCGEDYVAEAVESDTAVAVLVRIRRYSGPTPSAPPGTEFGCLTAGHPRSATVTLAEPLNGRAVLEVQQGQPVPLVVGSGGE</sequence>
<keyword evidence="3" id="KW-1185">Reference proteome</keyword>
<gene>
    <name evidence="2" type="ORF">LXN57_44565</name>
</gene>
<evidence type="ECO:0000313" key="2">
    <source>
        <dbReference type="EMBL" id="MCM4084626.1"/>
    </source>
</evidence>
<keyword evidence="1" id="KW-0732">Signal</keyword>
<dbReference type="Proteomes" id="UP001523216">
    <property type="component" value="Unassembled WGS sequence"/>
</dbReference>
<dbReference type="EMBL" id="JAMQOL010000080">
    <property type="protein sequence ID" value="MCM4084626.1"/>
    <property type="molecule type" value="Genomic_DNA"/>
</dbReference>
<comment type="caution">
    <text evidence="2">The sequence shown here is derived from an EMBL/GenBank/DDBJ whole genome shotgun (WGS) entry which is preliminary data.</text>
</comment>